<proteinExistence type="predicted"/>
<gene>
    <name evidence="2" type="ORF">HGRIS_010685</name>
</gene>
<dbReference type="PANTHER" id="PTHR21329">
    <property type="entry name" value="PHOSPHATIDYLINOSITOL N-ACETYLGLUCOSAMINYLTRANSFERASE SUBUNIT Q-RELATED"/>
    <property type="match status" value="1"/>
</dbReference>
<feature type="transmembrane region" description="Helical" evidence="1">
    <location>
        <begin position="389"/>
        <end position="413"/>
    </location>
</feature>
<dbReference type="PANTHER" id="PTHR21329:SF3">
    <property type="entry name" value="PHOSPHATIDYLINOSITOL N-ACETYLGLUCOSAMINYLTRANSFERASE SUBUNIT Q"/>
    <property type="match status" value="1"/>
</dbReference>
<sequence length="582" mass="66119">MASPVTIFWPLDLTVSGFCFGWLSSSICIAGTLDASSIEEARKLLSTRISLYSKFEQSTSGAPAPTILGSCSFNITIRKGHHPKPVLDFLQPQRHIFIYYSRHGPRSLRFHSLHGLKLDFGLHQRAEAPRQPFLDADFTRRDASLSKSDLMDTLDQFNVAKLLEEVLHRQPKPPIPLWSRLISPFSPIFSVLSRTALTASYTVSGICNTRVLFIPSLPALKDVSATVQQLDVRTEQIEFFDHQVRKLTSAQSPSLPIYVAHYVNFFNTVWLVLNDVTIGFAFGSFLCENDVYLANHVKLVIDVVFVGWTQWALGWLNSWPAGLKLNTELSQFYVDTFVNLISIWGRLLHIISPYLPHIIYGIGIISCGGMTMGLSLFSDLLSVLTTHLYICYLLSTAVYHRSLLTAASLWNLFRGKRYNVLRKRVDSWEYDVDQLLFGTMLFTLLAFLFPTIIAYYLLFAMIRLLVILLHAAIETQIAFMNHFPLFALTLRFKDPWRLPGGIYLSFESSSHTLQPIVIVKNQPLSFAAIFYQYIPLWNRLASHYNPLRLIGCLVKGGYLASIPRYSIRYSKIPESVEVVKDE</sequence>
<keyword evidence="1" id="KW-0472">Membrane</keyword>
<organism evidence="2 3">
    <name type="scientific">Hohenbuehelia grisea</name>
    <dbReference type="NCBI Taxonomy" id="104357"/>
    <lineage>
        <taxon>Eukaryota</taxon>
        <taxon>Fungi</taxon>
        <taxon>Dikarya</taxon>
        <taxon>Basidiomycota</taxon>
        <taxon>Agaricomycotina</taxon>
        <taxon>Agaricomycetes</taxon>
        <taxon>Agaricomycetidae</taxon>
        <taxon>Agaricales</taxon>
        <taxon>Pleurotineae</taxon>
        <taxon>Pleurotaceae</taxon>
        <taxon>Hohenbuehelia</taxon>
    </lineage>
</organism>
<keyword evidence="1" id="KW-0812">Transmembrane</keyword>
<evidence type="ECO:0000313" key="3">
    <source>
        <dbReference type="Proteomes" id="UP001556367"/>
    </source>
</evidence>
<feature type="transmembrane region" description="Helical" evidence="1">
    <location>
        <begin position="434"/>
        <end position="458"/>
    </location>
</feature>
<feature type="transmembrane region" description="Helical" evidence="1">
    <location>
        <begin position="464"/>
        <end position="488"/>
    </location>
</feature>
<keyword evidence="3" id="KW-1185">Reference proteome</keyword>
<evidence type="ECO:0000313" key="2">
    <source>
        <dbReference type="EMBL" id="KAL0948061.1"/>
    </source>
</evidence>
<reference evidence="3" key="1">
    <citation type="submission" date="2024-06" db="EMBL/GenBank/DDBJ databases">
        <title>Multi-omics analyses provide insights into the biosynthesis of the anticancer antibiotic pleurotin in Hohenbuehelia grisea.</title>
        <authorList>
            <person name="Weaver J.A."/>
            <person name="Alberti F."/>
        </authorList>
    </citation>
    <scope>NUCLEOTIDE SEQUENCE [LARGE SCALE GENOMIC DNA]</scope>
    <source>
        <strain evidence="3">T-177</strain>
    </source>
</reference>
<dbReference type="Proteomes" id="UP001556367">
    <property type="component" value="Unassembled WGS sequence"/>
</dbReference>
<protein>
    <submittedName>
        <fullName evidence="2">Uncharacterized protein</fullName>
    </submittedName>
</protein>
<dbReference type="InterPro" id="IPR007720">
    <property type="entry name" value="PigQ/GPI1"/>
</dbReference>
<comment type="caution">
    <text evidence="2">The sequence shown here is derived from an EMBL/GenBank/DDBJ whole genome shotgun (WGS) entry which is preliminary data.</text>
</comment>
<evidence type="ECO:0000256" key="1">
    <source>
        <dbReference type="SAM" id="Phobius"/>
    </source>
</evidence>
<feature type="transmembrane region" description="Helical" evidence="1">
    <location>
        <begin position="358"/>
        <end position="377"/>
    </location>
</feature>
<keyword evidence="1" id="KW-1133">Transmembrane helix</keyword>
<name>A0ABR3IXG4_9AGAR</name>
<dbReference type="Pfam" id="PF05024">
    <property type="entry name" value="Gpi1"/>
    <property type="match status" value="1"/>
</dbReference>
<accession>A0ABR3IXG4</accession>
<dbReference type="EMBL" id="JASNQZ010000014">
    <property type="protein sequence ID" value="KAL0948061.1"/>
    <property type="molecule type" value="Genomic_DNA"/>
</dbReference>